<dbReference type="EMBL" id="WIXE01009969">
    <property type="protein sequence ID" value="KAK5977975.1"/>
    <property type="molecule type" value="Genomic_DNA"/>
</dbReference>
<feature type="region of interest" description="Disordered" evidence="1">
    <location>
        <begin position="115"/>
        <end position="173"/>
    </location>
</feature>
<organism evidence="2 3">
    <name type="scientific">Trichostrongylus colubriformis</name>
    <name type="common">Black scour worm</name>
    <dbReference type="NCBI Taxonomy" id="6319"/>
    <lineage>
        <taxon>Eukaryota</taxon>
        <taxon>Metazoa</taxon>
        <taxon>Ecdysozoa</taxon>
        <taxon>Nematoda</taxon>
        <taxon>Chromadorea</taxon>
        <taxon>Rhabditida</taxon>
        <taxon>Rhabditina</taxon>
        <taxon>Rhabditomorpha</taxon>
        <taxon>Strongyloidea</taxon>
        <taxon>Trichostrongylidae</taxon>
        <taxon>Trichostrongylus</taxon>
    </lineage>
</organism>
<feature type="compositionally biased region" description="Polar residues" evidence="1">
    <location>
        <begin position="56"/>
        <end position="70"/>
    </location>
</feature>
<accession>A0AAN8FJG4</accession>
<evidence type="ECO:0000256" key="1">
    <source>
        <dbReference type="SAM" id="MobiDB-lite"/>
    </source>
</evidence>
<evidence type="ECO:0000313" key="3">
    <source>
        <dbReference type="Proteomes" id="UP001331761"/>
    </source>
</evidence>
<dbReference type="InterPro" id="IPR038511">
    <property type="entry name" value="TAP42/TAP46-like_sf"/>
</dbReference>
<dbReference type="GO" id="GO:0009966">
    <property type="term" value="P:regulation of signal transduction"/>
    <property type="evidence" value="ECO:0007669"/>
    <property type="project" value="InterPro"/>
</dbReference>
<dbReference type="InterPro" id="IPR007304">
    <property type="entry name" value="TAP46-like"/>
</dbReference>
<comment type="caution">
    <text evidence="2">The sequence shown here is derived from an EMBL/GenBank/DDBJ whole genome shotgun (WGS) entry which is preliminary data.</text>
</comment>
<dbReference type="Gene3D" id="1.25.40.540">
    <property type="entry name" value="TAP42-like family"/>
    <property type="match status" value="1"/>
</dbReference>
<sequence length="173" mass="19997">MNELEKQLGQKHGDESVLRSLHLAVVKYWQVKVVEELESIEDELPLVEMMKKRMQESTTGSATSNMSVQKSDPKPAPLRPFIITRSQQQKAVFGLGYPSIPTMTVDEWYNQRFGHASSTSQQQQHQPHVNDANAHSGELEQEEAEERERARLMRWDDYKDDHRRGWGNTHNKG</sequence>
<name>A0AAN8FJG4_TRICO</name>
<dbReference type="Pfam" id="PF04177">
    <property type="entry name" value="TAP42"/>
    <property type="match status" value="1"/>
</dbReference>
<dbReference type="PANTHER" id="PTHR10933:SF9">
    <property type="entry name" value="IMMUNOGLOBULIN-BINDING PROTEIN 1"/>
    <property type="match status" value="1"/>
</dbReference>
<evidence type="ECO:0008006" key="4">
    <source>
        <dbReference type="Google" id="ProtNLM"/>
    </source>
</evidence>
<dbReference type="Proteomes" id="UP001331761">
    <property type="component" value="Unassembled WGS sequence"/>
</dbReference>
<gene>
    <name evidence="2" type="ORF">GCK32_012916</name>
</gene>
<keyword evidence="3" id="KW-1185">Reference proteome</keyword>
<proteinExistence type="predicted"/>
<dbReference type="AlphaFoldDB" id="A0AAN8FJG4"/>
<feature type="region of interest" description="Disordered" evidence="1">
    <location>
        <begin position="55"/>
        <end position="78"/>
    </location>
</feature>
<feature type="compositionally biased region" description="Low complexity" evidence="1">
    <location>
        <begin position="117"/>
        <end position="126"/>
    </location>
</feature>
<evidence type="ECO:0000313" key="2">
    <source>
        <dbReference type="EMBL" id="KAK5977975.1"/>
    </source>
</evidence>
<protein>
    <recommendedName>
        <fullName evidence="4">Immunoglobulin-binding protein 1</fullName>
    </recommendedName>
</protein>
<feature type="compositionally biased region" description="Basic and acidic residues" evidence="1">
    <location>
        <begin position="146"/>
        <end position="164"/>
    </location>
</feature>
<reference evidence="2 3" key="1">
    <citation type="submission" date="2019-10" db="EMBL/GenBank/DDBJ databases">
        <title>Assembly and Annotation for the nematode Trichostrongylus colubriformis.</title>
        <authorList>
            <person name="Martin J."/>
        </authorList>
    </citation>
    <scope>NUCLEOTIDE SEQUENCE [LARGE SCALE GENOMIC DNA]</scope>
    <source>
        <strain evidence="2">G859</strain>
        <tissue evidence="2">Whole worm</tissue>
    </source>
</reference>
<dbReference type="GO" id="GO:0035303">
    <property type="term" value="P:regulation of dephosphorylation"/>
    <property type="evidence" value="ECO:0007669"/>
    <property type="project" value="TreeGrafter"/>
</dbReference>
<dbReference type="GO" id="GO:0005829">
    <property type="term" value="C:cytosol"/>
    <property type="evidence" value="ECO:0007669"/>
    <property type="project" value="TreeGrafter"/>
</dbReference>
<dbReference type="GO" id="GO:0051721">
    <property type="term" value="F:protein phosphatase 2A binding"/>
    <property type="evidence" value="ECO:0007669"/>
    <property type="project" value="TreeGrafter"/>
</dbReference>
<dbReference type="PANTHER" id="PTHR10933">
    <property type="entry name" value="IMMUNOGLOBULIN-BINDING PROTEIN 1"/>
    <property type="match status" value="1"/>
</dbReference>